<keyword evidence="6 8" id="KW-1133">Transmembrane helix</keyword>
<name>A0ABP7N416_9BACT</name>
<sequence length="476" mass="53667">MFPLLFDLHRIPIQLWDESRLANNALEMYDSGELLVTTFEGKPDLWNTKPPLLIWLQVGMMHLLGGPSELAIRIPSAAAAVASVLLLIGFSARGLGSWGTGLAAGFILVTIPGYVSTHMARTGDYDSMLIWWLILGLVSFFQFLETNRPQYLLLWGLSITAAIMTKGVAALLGSPALLLYAILQGRLWQLLRQPRVWAVLLGALVMPALYYLTREAAAPGYWHAVVINELGGRFAGTLDEHQGPWTYYLNNMQHHLLGPWKYCLLPASIILALERPSAARRLSVLLFFFIVCWLTIISTAQTKLEWYPGPVYPLLAWLMGMALNAVYHRAQQWLPTATRRWQPLFGLAALLLLILVPYQNIIQSIIDQRSGKESWSEDTSTPSFLRHYLREHPDFRTIALVYPGGYRPLHSFYTRAYAHQGILLSLTLPNDLQKFKPGEEVIVYNQATKNELLATYQTVLLYEQDGTAAYSIQGKR</sequence>
<evidence type="ECO:0000256" key="2">
    <source>
        <dbReference type="ARBA" id="ARBA00022475"/>
    </source>
</evidence>
<feature type="domain" description="Glycosyltransferase RgtA/B/C/D-like" evidence="9">
    <location>
        <begin position="49"/>
        <end position="210"/>
    </location>
</feature>
<accession>A0ABP7N416</accession>
<evidence type="ECO:0000259" key="9">
    <source>
        <dbReference type="Pfam" id="PF13231"/>
    </source>
</evidence>
<gene>
    <name evidence="10" type="ORF">GCM10022406_19540</name>
</gene>
<keyword evidence="3" id="KW-0328">Glycosyltransferase</keyword>
<comment type="subcellular location">
    <subcellularLocation>
        <location evidence="1">Cell membrane</location>
        <topology evidence="1">Multi-pass membrane protein</topology>
    </subcellularLocation>
</comment>
<keyword evidence="7 8" id="KW-0472">Membrane</keyword>
<feature type="transmembrane region" description="Helical" evidence="8">
    <location>
        <begin position="150"/>
        <end position="183"/>
    </location>
</feature>
<keyword evidence="2" id="KW-1003">Cell membrane</keyword>
<keyword evidence="4" id="KW-0808">Transferase</keyword>
<evidence type="ECO:0000313" key="10">
    <source>
        <dbReference type="EMBL" id="GAA3935265.1"/>
    </source>
</evidence>
<feature type="transmembrane region" description="Helical" evidence="8">
    <location>
        <begin position="310"/>
        <end position="328"/>
    </location>
</feature>
<feature type="transmembrane region" description="Helical" evidence="8">
    <location>
        <begin position="195"/>
        <end position="213"/>
    </location>
</feature>
<feature type="transmembrane region" description="Helical" evidence="8">
    <location>
        <begin position="285"/>
        <end position="304"/>
    </location>
</feature>
<feature type="transmembrane region" description="Helical" evidence="8">
    <location>
        <begin position="256"/>
        <end position="273"/>
    </location>
</feature>
<dbReference type="InterPro" id="IPR038731">
    <property type="entry name" value="RgtA/B/C-like"/>
</dbReference>
<comment type="caution">
    <text evidence="10">The sequence shown here is derived from an EMBL/GenBank/DDBJ whole genome shotgun (WGS) entry which is preliminary data.</text>
</comment>
<feature type="transmembrane region" description="Helical" evidence="8">
    <location>
        <begin position="98"/>
        <end position="116"/>
    </location>
</feature>
<keyword evidence="5 8" id="KW-0812">Transmembrane</keyword>
<dbReference type="Pfam" id="PF13231">
    <property type="entry name" value="PMT_2"/>
    <property type="match status" value="1"/>
</dbReference>
<feature type="transmembrane region" description="Helical" evidence="8">
    <location>
        <begin position="340"/>
        <end position="358"/>
    </location>
</feature>
<evidence type="ECO:0000256" key="4">
    <source>
        <dbReference type="ARBA" id="ARBA00022679"/>
    </source>
</evidence>
<keyword evidence="11" id="KW-1185">Reference proteome</keyword>
<evidence type="ECO:0000256" key="6">
    <source>
        <dbReference type="ARBA" id="ARBA00022989"/>
    </source>
</evidence>
<evidence type="ECO:0000256" key="3">
    <source>
        <dbReference type="ARBA" id="ARBA00022676"/>
    </source>
</evidence>
<dbReference type="PANTHER" id="PTHR33908">
    <property type="entry name" value="MANNOSYLTRANSFERASE YKCB-RELATED"/>
    <property type="match status" value="1"/>
</dbReference>
<dbReference type="PANTHER" id="PTHR33908:SF11">
    <property type="entry name" value="MEMBRANE PROTEIN"/>
    <property type="match status" value="1"/>
</dbReference>
<organism evidence="10 11">
    <name type="scientific">Hymenobacter algoricola</name>
    <dbReference type="NCBI Taxonomy" id="486267"/>
    <lineage>
        <taxon>Bacteria</taxon>
        <taxon>Pseudomonadati</taxon>
        <taxon>Bacteroidota</taxon>
        <taxon>Cytophagia</taxon>
        <taxon>Cytophagales</taxon>
        <taxon>Hymenobacteraceae</taxon>
        <taxon>Hymenobacter</taxon>
    </lineage>
</organism>
<evidence type="ECO:0000256" key="5">
    <source>
        <dbReference type="ARBA" id="ARBA00022692"/>
    </source>
</evidence>
<evidence type="ECO:0000256" key="7">
    <source>
        <dbReference type="ARBA" id="ARBA00023136"/>
    </source>
</evidence>
<evidence type="ECO:0000256" key="8">
    <source>
        <dbReference type="SAM" id="Phobius"/>
    </source>
</evidence>
<evidence type="ECO:0000256" key="1">
    <source>
        <dbReference type="ARBA" id="ARBA00004651"/>
    </source>
</evidence>
<reference evidence="11" key="1">
    <citation type="journal article" date="2019" name="Int. J. Syst. Evol. Microbiol.">
        <title>The Global Catalogue of Microorganisms (GCM) 10K type strain sequencing project: providing services to taxonomists for standard genome sequencing and annotation.</title>
        <authorList>
            <consortium name="The Broad Institute Genomics Platform"/>
            <consortium name="The Broad Institute Genome Sequencing Center for Infectious Disease"/>
            <person name="Wu L."/>
            <person name="Ma J."/>
        </authorList>
    </citation>
    <scope>NUCLEOTIDE SEQUENCE [LARGE SCALE GENOMIC DNA]</scope>
    <source>
        <strain evidence="11">JCM 17214</strain>
    </source>
</reference>
<proteinExistence type="predicted"/>
<protein>
    <recommendedName>
        <fullName evidence="9">Glycosyltransferase RgtA/B/C/D-like domain-containing protein</fullName>
    </recommendedName>
</protein>
<dbReference type="EMBL" id="BAABDH010000036">
    <property type="protein sequence ID" value="GAA3935265.1"/>
    <property type="molecule type" value="Genomic_DNA"/>
</dbReference>
<evidence type="ECO:0000313" key="11">
    <source>
        <dbReference type="Proteomes" id="UP001499909"/>
    </source>
</evidence>
<dbReference type="Proteomes" id="UP001499909">
    <property type="component" value="Unassembled WGS sequence"/>
</dbReference>
<dbReference type="InterPro" id="IPR050297">
    <property type="entry name" value="LipidA_mod_glycosyltrf_83"/>
</dbReference>
<feature type="transmembrane region" description="Helical" evidence="8">
    <location>
        <begin position="128"/>
        <end position="144"/>
    </location>
</feature>